<feature type="domain" description="Guanylate cyclase" evidence="3">
    <location>
        <begin position="101"/>
        <end position="230"/>
    </location>
</feature>
<dbReference type="SUPFAM" id="SSF52540">
    <property type="entry name" value="P-loop containing nucleoside triphosphate hydrolases"/>
    <property type="match status" value="1"/>
</dbReference>
<dbReference type="Pfam" id="PF12773">
    <property type="entry name" value="DZR"/>
    <property type="match status" value="1"/>
</dbReference>
<dbReference type="InterPro" id="IPR025874">
    <property type="entry name" value="DZR"/>
</dbReference>
<keyword evidence="1" id="KW-0547">Nucleotide-binding</keyword>
<accession>A0ABS0PMG3</accession>
<proteinExistence type="predicted"/>
<dbReference type="Gene3D" id="3.30.70.1230">
    <property type="entry name" value="Nucleotide cyclase"/>
    <property type="match status" value="1"/>
</dbReference>
<dbReference type="PROSITE" id="PS50125">
    <property type="entry name" value="GUANYLATE_CYCLASE_2"/>
    <property type="match status" value="1"/>
</dbReference>
<evidence type="ECO:0000256" key="1">
    <source>
        <dbReference type="ARBA" id="ARBA00022741"/>
    </source>
</evidence>
<dbReference type="InterPro" id="IPR001054">
    <property type="entry name" value="A/G_cyclase"/>
</dbReference>
<dbReference type="Gene3D" id="3.40.50.300">
    <property type="entry name" value="P-loop containing nucleotide triphosphate hydrolases"/>
    <property type="match status" value="1"/>
</dbReference>
<name>A0ABS0PMG3_9BRAD</name>
<dbReference type="Pfam" id="PF00211">
    <property type="entry name" value="Guanylate_cyc"/>
    <property type="match status" value="1"/>
</dbReference>
<dbReference type="Pfam" id="PF13191">
    <property type="entry name" value="AAA_16"/>
    <property type="match status" value="1"/>
</dbReference>
<reference evidence="4 5" key="1">
    <citation type="submission" date="2020-07" db="EMBL/GenBank/DDBJ databases">
        <title>Bradyrhizobium diversity isolated from nodules of indigenous legumes of Western Australia.</title>
        <authorList>
            <person name="Klepa M.S."/>
        </authorList>
    </citation>
    <scope>NUCLEOTIDE SEQUENCE [LARGE SCALE GENOMIC DNA]</scope>
    <source>
        <strain evidence="4 5">CNPSo 4010</strain>
    </source>
</reference>
<evidence type="ECO:0000256" key="2">
    <source>
        <dbReference type="ARBA" id="ARBA00022840"/>
    </source>
</evidence>
<dbReference type="SMART" id="SM00044">
    <property type="entry name" value="CYCc"/>
    <property type="match status" value="1"/>
</dbReference>
<dbReference type="SUPFAM" id="SSF55073">
    <property type="entry name" value="Nucleotide cyclase"/>
    <property type="match status" value="1"/>
</dbReference>
<dbReference type="InterPro" id="IPR011990">
    <property type="entry name" value="TPR-like_helical_dom_sf"/>
</dbReference>
<dbReference type="CDD" id="cd07302">
    <property type="entry name" value="CHD"/>
    <property type="match status" value="1"/>
</dbReference>
<evidence type="ECO:0000313" key="4">
    <source>
        <dbReference type="EMBL" id="MBH5398373.1"/>
    </source>
</evidence>
<dbReference type="EMBL" id="JACCHP010000006">
    <property type="protein sequence ID" value="MBH5398373.1"/>
    <property type="molecule type" value="Genomic_DNA"/>
</dbReference>
<protein>
    <submittedName>
        <fullName evidence="4">AAA family ATPase</fullName>
    </submittedName>
</protein>
<dbReference type="RefSeq" id="WP_197959678.1">
    <property type="nucleotide sequence ID" value="NZ_JACCHP010000006.1"/>
</dbReference>
<dbReference type="PANTHER" id="PTHR16305">
    <property type="entry name" value="TESTICULAR SOLUBLE ADENYLYL CYCLASE"/>
    <property type="match status" value="1"/>
</dbReference>
<keyword evidence="2" id="KW-0067">ATP-binding</keyword>
<evidence type="ECO:0000259" key="3">
    <source>
        <dbReference type="PROSITE" id="PS50125"/>
    </source>
</evidence>
<sequence length="1132" mass="122709">MSVGIRSGAAMDCANCGRVNPEGTKVCGDCGAPLFFRCAACGGDNPTGKNFCGDCGAALTPTVPPQVKAEAGASTSIVAPVTKRAGLLAAPSSSAERRQLTVMFCDLVGSTALATKLDPEDLRDIIAEYRDSVAAVVRKYGGTVSRYIGDGMLILFGHPSAHEDDAERAVRAALEIAATRHAPGAPPEFELRVRLGLATGLVVVGDLIGSEAAEAQAVLGETPNLAARLQALAEPDGVVIAEDTRRLIGGLFDYENLGAVTLKGFAAPVQAWRVLHEGTAESRFEALHPSVLAPLVGREEELARLERSWGHARAGTGQVMLLVGEAGIGKSRLVAALQERIEREPHTCLRYFCSPHHQESALYPFTAQLQRAAGFDREDTPRAKLDKLRALLSPALPSDEDVAILAELLSIPNDDLCLPVTSTPQQKKERSFTALVRQLEALAQRRPIMVVFEDMQWIDPSSRELLDRTVDRVASLPVLVLITYRPEFQLVWTGRPHVSLLVLNRLDQKAGAALIRSVAGGRALPTEIVNEIAERTDGVPLFVEELTKAVLETSPEGIARAISFAPLPGLAVPATLHASLMARLDRIGPIAKEVAQVGAAIGREFSYDLLAAIVQRCDNELQAALDRLIKAELLFGHGEPPDANFLFKHALVQDAAYGTMLRSQRRELHARIAGALEERLAKGIQEQPEILAHHCGHAGLIEKAVSYWQEAGERSKARSAMTEAIAQMRKALDLLSHLADTPGRQRTETDLQLALGGALIAAKGHAAEETGRAYARARCLCEALNDTPNLLKALWGEFVHYHVRGETERSHRIAEDLLDLAGRQNDPAILVAGHRAVGDSWLHRGQLALARAHLERGLALYDPAQQRSLTALFAENARVAMLSFLSLTCGLLGFADQARVQSSDALAEARDASHPISLAFALSVACRLHFVLDDAGMVGRRAEELVALTTEQRFAFFLAMGTAYRGWTLAEAGDVESGVDLLRRGIEGFQASGAAWTLPFYLAQLAAAEVKAARFETGLGQLSDALALTHKLGVRWFQAELHRRRGELMLRARPGAEAEAETEFRHAIAIAHQQEAKLWELRSAVSLARLWRDQDRGDEARGLLAPVYGWFNEGFDLRDLKESKALLEELRV</sequence>
<evidence type="ECO:0000313" key="5">
    <source>
        <dbReference type="Proteomes" id="UP000807370"/>
    </source>
</evidence>
<dbReference type="InterPro" id="IPR041664">
    <property type="entry name" value="AAA_16"/>
</dbReference>
<organism evidence="4 5">
    <name type="scientific">Bradyrhizobium agreste</name>
    <dbReference type="NCBI Taxonomy" id="2751811"/>
    <lineage>
        <taxon>Bacteria</taxon>
        <taxon>Pseudomonadati</taxon>
        <taxon>Pseudomonadota</taxon>
        <taxon>Alphaproteobacteria</taxon>
        <taxon>Hyphomicrobiales</taxon>
        <taxon>Nitrobacteraceae</taxon>
        <taxon>Bradyrhizobium</taxon>
    </lineage>
</organism>
<keyword evidence="5" id="KW-1185">Reference proteome</keyword>
<comment type="caution">
    <text evidence="4">The sequence shown here is derived from an EMBL/GenBank/DDBJ whole genome shotgun (WGS) entry which is preliminary data.</text>
</comment>
<dbReference type="Proteomes" id="UP000807370">
    <property type="component" value="Unassembled WGS sequence"/>
</dbReference>
<dbReference type="InterPro" id="IPR029787">
    <property type="entry name" value="Nucleotide_cyclase"/>
</dbReference>
<dbReference type="InterPro" id="IPR027417">
    <property type="entry name" value="P-loop_NTPase"/>
</dbReference>
<dbReference type="Gene3D" id="1.25.40.10">
    <property type="entry name" value="Tetratricopeptide repeat domain"/>
    <property type="match status" value="1"/>
</dbReference>
<dbReference type="PANTHER" id="PTHR16305:SF28">
    <property type="entry name" value="GUANYLATE CYCLASE DOMAIN-CONTAINING PROTEIN"/>
    <property type="match status" value="1"/>
</dbReference>
<gene>
    <name evidence="4" type="ORF">HZZ13_11290</name>
</gene>